<comment type="subcellular location">
    <subcellularLocation>
        <location evidence="1">Cell outer membrane</location>
        <topology evidence="1">Multi-pass membrane protein</topology>
    </subcellularLocation>
</comment>
<dbReference type="Pfam" id="PF13715">
    <property type="entry name" value="CarbopepD_reg_2"/>
    <property type="match status" value="1"/>
</dbReference>
<dbReference type="PROSITE" id="PS51257">
    <property type="entry name" value="PROKAR_LIPOPROTEIN"/>
    <property type="match status" value="1"/>
</dbReference>
<dbReference type="Pfam" id="PF00593">
    <property type="entry name" value="TonB_dep_Rec_b-barrel"/>
    <property type="match status" value="1"/>
</dbReference>
<accession>A0A3B7RV33</accession>
<feature type="chain" id="PRO_5017571137" evidence="9">
    <location>
        <begin position="22"/>
        <end position="800"/>
    </location>
</feature>
<dbReference type="OrthoDB" id="9795928at2"/>
<comment type="similarity">
    <text evidence="8">Belongs to the TonB-dependent receptor family.</text>
</comment>
<dbReference type="Pfam" id="PF07715">
    <property type="entry name" value="Plug"/>
    <property type="match status" value="1"/>
</dbReference>
<dbReference type="Proteomes" id="UP000262802">
    <property type="component" value="Chromosome"/>
</dbReference>
<keyword evidence="6 8" id="KW-0472">Membrane</keyword>
<dbReference type="InterPro" id="IPR000531">
    <property type="entry name" value="Beta-barrel_TonB"/>
</dbReference>
<keyword evidence="4" id="KW-0812">Transmembrane</keyword>
<dbReference type="Gene3D" id="2.60.40.1120">
    <property type="entry name" value="Carboxypeptidase-like, regulatory domain"/>
    <property type="match status" value="1"/>
</dbReference>
<evidence type="ECO:0000256" key="1">
    <source>
        <dbReference type="ARBA" id="ARBA00004571"/>
    </source>
</evidence>
<dbReference type="EMBL" id="CP032317">
    <property type="protein sequence ID" value="AYA38197.1"/>
    <property type="molecule type" value="Genomic_DNA"/>
</dbReference>
<organism evidence="12 13">
    <name type="scientific">Hymenobacter oligotrophus</name>
    <dbReference type="NCBI Taxonomy" id="2319843"/>
    <lineage>
        <taxon>Bacteria</taxon>
        <taxon>Pseudomonadati</taxon>
        <taxon>Bacteroidota</taxon>
        <taxon>Cytophagia</taxon>
        <taxon>Cytophagales</taxon>
        <taxon>Hymenobacteraceae</taxon>
        <taxon>Hymenobacter</taxon>
    </lineage>
</organism>
<feature type="domain" description="TonB-dependent receptor plug" evidence="11">
    <location>
        <begin position="127"/>
        <end position="226"/>
    </location>
</feature>
<evidence type="ECO:0000256" key="2">
    <source>
        <dbReference type="ARBA" id="ARBA00022448"/>
    </source>
</evidence>
<dbReference type="SUPFAM" id="SSF49464">
    <property type="entry name" value="Carboxypeptidase regulatory domain-like"/>
    <property type="match status" value="1"/>
</dbReference>
<dbReference type="InterPro" id="IPR037066">
    <property type="entry name" value="Plug_dom_sf"/>
</dbReference>
<evidence type="ECO:0000259" key="11">
    <source>
        <dbReference type="Pfam" id="PF07715"/>
    </source>
</evidence>
<evidence type="ECO:0000313" key="13">
    <source>
        <dbReference type="Proteomes" id="UP000262802"/>
    </source>
</evidence>
<evidence type="ECO:0000256" key="5">
    <source>
        <dbReference type="ARBA" id="ARBA00023077"/>
    </source>
</evidence>
<evidence type="ECO:0000313" key="12">
    <source>
        <dbReference type="EMBL" id="AYA38197.1"/>
    </source>
</evidence>
<evidence type="ECO:0000259" key="10">
    <source>
        <dbReference type="Pfam" id="PF00593"/>
    </source>
</evidence>
<keyword evidence="2" id="KW-0813">Transport</keyword>
<keyword evidence="3" id="KW-1134">Transmembrane beta strand</keyword>
<dbReference type="Gene3D" id="2.40.170.20">
    <property type="entry name" value="TonB-dependent receptor, beta-barrel domain"/>
    <property type="match status" value="1"/>
</dbReference>
<feature type="domain" description="TonB-dependent receptor-like beta-barrel" evidence="10">
    <location>
        <begin position="356"/>
        <end position="760"/>
    </location>
</feature>
<evidence type="ECO:0000256" key="4">
    <source>
        <dbReference type="ARBA" id="ARBA00022692"/>
    </source>
</evidence>
<evidence type="ECO:0000256" key="7">
    <source>
        <dbReference type="ARBA" id="ARBA00023237"/>
    </source>
</evidence>
<dbReference type="InterPro" id="IPR012910">
    <property type="entry name" value="Plug_dom"/>
</dbReference>
<dbReference type="GO" id="GO:0044718">
    <property type="term" value="P:siderophore transmembrane transport"/>
    <property type="evidence" value="ECO:0007669"/>
    <property type="project" value="TreeGrafter"/>
</dbReference>
<dbReference type="AlphaFoldDB" id="A0A3B7RV33"/>
<dbReference type="KEGG" id="hyh:D3Y59_14790"/>
<gene>
    <name evidence="12" type="ORF">D3Y59_14790</name>
</gene>
<dbReference type="PANTHER" id="PTHR30069">
    <property type="entry name" value="TONB-DEPENDENT OUTER MEMBRANE RECEPTOR"/>
    <property type="match status" value="1"/>
</dbReference>
<reference evidence="12 13" key="1">
    <citation type="submission" date="2018-09" db="EMBL/GenBank/DDBJ databases">
        <title>Hymenobacter medium sp. nov., isolated from R2A medium.</title>
        <authorList>
            <person name="Yingchao G."/>
        </authorList>
    </citation>
    <scope>NUCLEOTIDE SEQUENCE [LARGE SCALE GENOMIC DNA]</scope>
    <source>
        <strain evidence="13">sh-6</strain>
    </source>
</reference>
<dbReference type="RefSeq" id="WP_119445747.1">
    <property type="nucleotide sequence ID" value="NZ_CP032317.1"/>
</dbReference>
<name>A0A3B7RV33_9BACT</name>
<dbReference type="PANTHER" id="PTHR30069:SF40">
    <property type="entry name" value="TONB-DEPENDENT RECEPTOR NMB0964-RELATED"/>
    <property type="match status" value="1"/>
</dbReference>
<dbReference type="Gene3D" id="2.170.130.10">
    <property type="entry name" value="TonB-dependent receptor, plug domain"/>
    <property type="match status" value="1"/>
</dbReference>
<dbReference type="InterPro" id="IPR036942">
    <property type="entry name" value="Beta-barrel_TonB_sf"/>
</dbReference>
<dbReference type="SUPFAM" id="SSF56935">
    <property type="entry name" value="Porins"/>
    <property type="match status" value="1"/>
</dbReference>
<protein>
    <submittedName>
        <fullName evidence="12">TonB-dependent receptor</fullName>
    </submittedName>
</protein>
<keyword evidence="5 8" id="KW-0798">TonB box</keyword>
<dbReference type="InterPro" id="IPR008969">
    <property type="entry name" value="CarboxyPept-like_regulatory"/>
</dbReference>
<feature type="signal peptide" evidence="9">
    <location>
        <begin position="1"/>
        <end position="21"/>
    </location>
</feature>
<dbReference type="InterPro" id="IPR039426">
    <property type="entry name" value="TonB-dep_rcpt-like"/>
</dbReference>
<keyword evidence="12" id="KW-0675">Receptor</keyword>
<dbReference type="GO" id="GO:0009279">
    <property type="term" value="C:cell outer membrane"/>
    <property type="evidence" value="ECO:0007669"/>
    <property type="project" value="UniProtKB-SubCell"/>
</dbReference>
<evidence type="ECO:0000256" key="6">
    <source>
        <dbReference type="ARBA" id="ARBA00023136"/>
    </source>
</evidence>
<evidence type="ECO:0000256" key="9">
    <source>
        <dbReference type="SAM" id="SignalP"/>
    </source>
</evidence>
<keyword evidence="13" id="KW-1185">Reference proteome</keyword>
<proteinExistence type="inferred from homology"/>
<keyword evidence="9" id="KW-0732">Signal</keyword>
<evidence type="ECO:0000256" key="3">
    <source>
        <dbReference type="ARBA" id="ARBA00022452"/>
    </source>
</evidence>
<dbReference type="GO" id="GO:0015344">
    <property type="term" value="F:siderophore uptake transmembrane transporter activity"/>
    <property type="evidence" value="ECO:0007669"/>
    <property type="project" value="TreeGrafter"/>
</dbReference>
<keyword evidence="7" id="KW-0998">Cell outer membrane</keyword>
<sequence length="800" mass="87233">MLFRLAAVLLWAGLCWGVACAAAAQSTCTLPLAGRVTDHESGEGLAGATVVLLPTQEATQADSEGHFHFHVCAGAYRVQVRFVGYEAEEAELRVGAATVRNFALHPSAIKLRSAVVRGERVVGPQTQAAGTLAGQALQATRGQALGEALQKIAGVSAIQTGPSVFKPIIHGLHSNRVAIMNNGVRQEGQQWGQEHGPEIDPFVASELTVVKGAAGVRYGSDAVGGVVLVQPKPLRDSAGVGAELNLVGASNNGLATVATTVEGNLRRLPALSWRVQGTLKQAGNTRTPDYWLENTAYRERNFAAALGWRKDSYGLEVFYSQFNARMGILQAAIVGNLADLQTATERGRPVGLGSFGYNIARPYQQVRHDLAKLTGFVKTGHGGKLTATLAHQQDYRDEYDVVRSGSAAGRKNLPQLSYLNYTTTADVAWEHPHLGNFSGTVGLSGTYQHNRYAPGSRQFIPFYNNWVGGAFAIERWQHEQLTLEAGVRLDRRDLATKRLIRGFAADSSLFYGVERQRFQFWTPSASLGAVYEVSPHFTLRADAALVRRAPAPNERYAQGVHNGLYEEGYDVARPAGAPQLQPETARNLNLTATLHANPRLNGELTVYQNHIDGYIYQVIGQPVTTIQGVFRPWRYQQTDAVFRGLDASLAYTPAAGWLVSGKAALVRARNLRLDDYLVYVPADRFELAVRREWAGRPAARLTQRFAQLTLGATRRQTRVPSALYDPLPAPDGYGLLGAEVGATVHLGGVPVQLSLTGTNLLNERYREYLNRFRYFADDMGRNITLRLQAPLNFGRRASAN</sequence>
<evidence type="ECO:0000256" key="8">
    <source>
        <dbReference type="RuleBase" id="RU003357"/>
    </source>
</evidence>